<dbReference type="InterPro" id="IPR016197">
    <property type="entry name" value="Chromo-like_dom_sf"/>
</dbReference>
<dbReference type="InterPro" id="IPR023780">
    <property type="entry name" value="Chromo_domain"/>
</dbReference>
<dbReference type="InterPro" id="IPR012337">
    <property type="entry name" value="RNaseH-like_sf"/>
</dbReference>
<dbReference type="Gene3D" id="3.30.420.10">
    <property type="entry name" value="Ribonuclease H-like superfamily/Ribonuclease H"/>
    <property type="match status" value="1"/>
</dbReference>
<reference evidence="2" key="1">
    <citation type="submission" date="2018-02" db="EMBL/GenBank/DDBJ databases">
        <authorList>
            <person name="Cohen D.B."/>
            <person name="Kent A.D."/>
        </authorList>
    </citation>
    <scope>NUCLEOTIDE SEQUENCE</scope>
</reference>
<gene>
    <name evidence="2" type="ORF">FSB_LOCUS13576</name>
</gene>
<name>A0A2N9FFZ4_FAGSY</name>
<dbReference type="Pfam" id="PF00385">
    <property type="entry name" value="Chromo"/>
    <property type="match status" value="1"/>
</dbReference>
<dbReference type="GO" id="GO:0003676">
    <property type="term" value="F:nucleic acid binding"/>
    <property type="evidence" value="ECO:0007669"/>
    <property type="project" value="InterPro"/>
</dbReference>
<dbReference type="SUPFAM" id="SSF54160">
    <property type="entry name" value="Chromo domain-like"/>
    <property type="match status" value="1"/>
</dbReference>
<dbReference type="PROSITE" id="PS50013">
    <property type="entry name" value="CHROMO_2"/>
    <property type="match status" value="1"/>
</dbReference>
<dbReference type="EMBL" id="OIVN01000795">
    <property type="protein sequence ID" value="SPC85694.1"/>
    <property type="molecule type" value="Genomic_DNA"/>
</dbReference>
<protein>
    <recommendedName>
        <fullName evidence="1">Chromo domain-containing protein</fullName>
    </recommendedName>
</protein>
<dbReference type="InterPro" id="IPR000953">
    <property type="entry name" value="Chromo/chromo_shadow_dom"/>
</dbReference>
<dbReference type="AlphaFoldDB" id="A0A2N9FFZ4"/>
<dbReference type="PANTHER" id="PTHR35046:SF26">
    <property type="entry name" value="RNA-DIRECTED DNA POLYMERASE"/>
    <property type="match status" value="1"/>
</dbReference>
<dbReference type="InterPro" id="IPR036397">
    <property type="entry name" value="RNaseH_sf"/>
</dbReference>
<dbReference type="CDD" id="cd00024">
    <property type="entry name" value="CD_CSD"/>
    <property type="match status" value="1"/>
</dbReference>
<evidence type="ECO:0000313" key="2">
    <source>
        <dbReference type="EMBL" id="SPC85694.1"/>
    </source>
</evidence>
<dbReference type="InterPro" id="IPR056924">
    <property type="entry name" value="SH3_Tf2-1"/>
</dbReference>
<evidence type="ECO:0000259" key="1">
    <source>
        <dbReference type="PROSITE" id="PS50013"/>
    </source>
</evidence>
<feature type="domain" description="Chromo" evidence="1">
    <location>
        <begin position="155"/>
        <end position="214"/>
    </location>
</feature>
<dbReference type="Pfam" id="PF24626">
    <property type="entry name" value="SH3_Tf2-1"/>
    <property type="match status" value="1"/>
</dbReference>
<organism evidence="2">
    <name type="scientific">Fagus sylvatica</name>
    <name type="common">Beechnut</name>
    <dbReference type="NCBI Taxonomy" id="28930"/>
    <lineage>
        <taxon>Eukaryota</taxon>
        <taxon>Viridiplantae</taxon>
        <taxon>Streptophyta</taxon>
        <taxon>Embryophyta</taxon>
        <taxon>Tracheophyta</taxon>
        <taxon>Spermatophyta</taxon>
        <taxon>Magnoliopsida</taxon>
        <taxon>eudicotyledons</taxon>
        <taxon>Gunneridae</taxon>
        <taxon>Pentapetalae</taxon>
        <taxon>rosids</taxon>
        <taxon>fabids</taxon>
        <taxon>Fagales</taxon>
        <taxon>Fagaceae</taxon>
        <taxon>Fagus</taxon>
    </lineage>
</organism>
<proteinExistence type="predicted"/>
<accession>A0A2N9FFZ4</accession>
<dbReference type="SUPFAM" id="SSF53098">
    <property type="entry name" value="Ribonuclease H-like"/>
    <property type="match status" value="1"/>
</dbReference>
<sequence>MDFVLELPRTFRKHDSILVVINRFYKMAHFIPCSKTSDASKIAKLYFDEIIKLYGLPKTIVSDRDVCFMSYFWRTLWHACSAGPFKILKWVGPNAYLLDLPLDYGISFTFNIEDFVVFKGTAVIPDTPFDEPLPDPIDIPLPIPAPLNLPYARKEHIDAILDEQIVSTRDGGVQRFLVRWRGRPTSDCTWITRDELQQLDPDLLEYYQSYPSLH</sequence>
<dbReference type="Gene3D" id="2.40.50.40">
    <property type="match status" value="1"/>
</dbReference>
<dbReference type="PANTHER" id="PTHR35046">
    <property type="entry name" value="ZINC KNUCKLE (CCHC-TYPE) FAMILY PROTEIN"/>
    <property type="match status" value="1"/>
</dbReference>
<dbReference type="SMART" id="SM00298">
    <property type="entry name" value="CHROMO"/>
    <property type="match status" value="1"/>
</dbReference>